<feature type="transmembrane region" description="Helical" evidence="1">
    <location>
        <begin position="41"/>
        <end position="59"/>
    </location>
</feature>
<dbReference type="Proteomes" id="UP000095558">
    <property type="component" value="Unassembled WGS sequence"/>
</dbReference>
<dbReference type="OrthoDB" id="1953575at2"/>
<feature type="transmembrane region" description="Helical" evidence="1">
    <location>
        <begin position="12"/>
        <end position="29"/>
    </location>
</feature>
<sequence length="161" mass="18807">MHKEIKQGKKTVAIIISLLTITVALYIYQFSKMTLGRNVTIKFILEALLIMTTLIVLFIETRKCKIAYKYCIISDKLIINKINSKNEENVESLKIKDIIYIGEKSNVPKEYSRCKCSRHYIRKFDKAKKLLCIYKKEGKIYKFVFEPSDTLVSRIKSSSQH</sequence>
<protein>
    <submittedName>
        <fullName evidence="2">Uncharacterized protein</fullName>
    </submittedName>
</protein>
<keyword evidence="1" id="KW-1133">Transmembrane helix</keyword>
<name>A0A174FSY9_9CLOT</name>
<dbReference type="GeneID" id="83013115"/>
<evidence type="ECO:0000313" key="3">
    <source>
        <dbReference type="Proteomes" id="UP000095558"/>
    </source>
</evidence>
<dbReference type="AlphaFoldDB" id="A0A174FSY9"/>
<dbReference type="EMBL" id="CYZV01000028">
    <property type="protein sequence ID" value="CUO52597.1"/>
    <property type="molecule type" value="Genomic_DNA"/>
</dbReference>
<accession>A0A174FSY9</accession>
<reference evidence="2 3" key="1">
    <citation type="submission" date="2015-09" db="EMBL/GenBank/DDBJ databases">
        <authorList>
            <consortium name="Pathogen Informatics"/>
        </authorList>
    </citation>
    <scope>NUCLEOTIDE SEQUENCE [LARGE SCALE GENOMIC DNA]</scope>
    <source>
        <strain evidence="2 3">2789STDY5834855</strain>
    </source>
</reference>
<gene>
    <name evidence="2" type="ORF">ERS852470_02607</name>
</gene>
<proteinExistence type="predicted"/>
<organism evidence="2 3">
    <name type="scientific">Clostridium disporicum</name>
    <dbReference type="NCBI Taxonomy" id="84024"/>
    <lineage>
        <taxon>Bacteria</taxon>
        <taxon>Bacillati</taxon>
        <taxon>Bacillota</taxon>
        <taxon>Clostridia</taxon>
        <taxon>Eubacteriales</taxon>
        <taxon>Clostridiaceae</taxon>
        <taxon>Clostridium</taxon>
    </lineage>
</organism>
<dbReference type="RefSeq" id="WP_042401854.1">
    <property type="nucleotide sequence ID" value="NZ_CYYT01000048.1"/>
</dbReference>
<keyword evidence="1" id="KW-0812">Transmembrane</keyword>
<evidence type="ECO:0000256" key="1">
    <source>
        <dbReference type="SAM" id="Phobius"/>
    </source>
</evidence>
<keyword evidence="1" id="KW-0472">Membrane</keyword>
<evidence type="ECO:0000313" key="2">
    <source>
        <dbReference type="EMBL" id="CUO52597.1"/>
    </source>
</evidence>